<gene>
    <name evidence="1" type="ORF">RO03_02695</name>
</gene>
<dbReference type="RefSeq" id="WP_005902056.1">
    <property type="nucleotide sequence ID" value="NZ_CP056014.1"/>
</dbReference>
<sequence length="212" mass="25077">MKKLLILVLTLFSLEGFSANYEVVKNPSVKISKQDIQKNNKSIEEAIKEEYAWNSESDLLVSRRNEAIDEYKNFEKTSYFLEKPYFEAINEVGTMFEKNTITEIKYNSPTEVEVYITENGKFLADIAENCKVEVDKKFKSKMGYLPEDFRENVKNKEEVRKVYEEYRDLMKKELLSKRKEIESAEEGSLEVFYTVEKKNNKWTVIERHARVN</sequence>
<protein>
    <submittedName>
        <fullName evidence="1">Uncharacterized protein</fullName>
    </submittedName>
</protein>
<name>A0A0M3UWD4_FUSNC</name>
<evidence type="ECO:0000313" key="2">
    <source>
        <dbReference type="Proteomes" id="UP000054800"/>
    </source>
</evidence>
<evidence type="ECO:0000313" key="1">
    <source>
        <dbReference type="EMBL" id="KUL98457.1"/>
    </source>
</evidence>
<reference evidence="1 2" key="1">
    <citation type="submission" date="2015-10" db="EMBL/GenBank/DDBJ databases">
        <authorList>
            <person name="Gilbert D.G."/>
        </authorList>
    </citation>
    <scope>NUCLEOTIDE SEQUENCE [LARGE SCALE GENOMIC DNA]</scope>
    <source>
        <strain evidence="1 2">ChDC F311</strain>
    </source>
</reference>
<proteinExistence type="predicted"/>
<dbReference type="OrthoDB" id="86885at2"/>
<accession>A0A0M3UWD4</accession>
<dbReference type="AlphaFoldDB" id="A0A0M3UWD4"/>
<dbReference type="PATRIC" id="fig|76856.3.peg.267"/>
<comment type="caution">
    <text evidence="1">The sequence shown here is derived from an EMBL/GenBank/DDBJ whole genome shotgun (WGS) entry which is preliminary data.</text>
</comment>
<organism evidence="1 2">
    <name type="scientific">Fusobacterium nucleatum subsp. nucleatum</name>
    <dbReference type="NCBI Taxonomy" id="76856"/>
    <lineage>
        <taxon>Bacteria</taxon>
        <taxon>Fusobacteriati</taxon>
        <taxon>Fusobacteriota</taxon>
        <taxon>Fusobacteriia</taxon>
        <taxon>Fusobacteriales</taxon>
        <taxon>Fusobacteriaceae</taxon>
        <taxon>Fusobacterium</taxon>
    </lineage>
</organism>
<dbReference type="EMBL" id="LMVH01000001">
    <property type="protein sequence ID" value="KUL98457.1"/>
    <property type="molecule type" value="Genomic_DNA"/>
</dbReference>
<dbReference type="Proteomes" id="UP000054800">
    <property type="component" value="Unassembled WGS sequence"/>
</dbReference>